<sequence>MDILKYKDYEGTAELDMSRRVCRGKILFIDDLVTYEAASPAELQTEFEAAVDDYIDTCATLGREPQKPLRGQFNVRVPPALHKAAALRALAENVSLNDVAVRALDAFVNIRSVDNHNVRVTLDIPEESLKTLVSSASTQTQWGTAHVH</sequence>
<dbReference type="KEGG" id="acog:HWD57_15700"/>
<proteinExistence type="predicted"/>
<dbReference type="SUPFAM" id="SSF143100">
    <property type="entry name" value="TTHA1013/TTHA0281-like"/>
    <property type="match status" value="1"/>
</dbReference>
<protein>
    <submittedName>
        <fullName evidence="1">Type II toxin-antitoxin system HicB family antitoxin</fullName>
    </submittedName>
</protein>
<dbReference type="AlphaFoldDB" id="A0A7D5S9E0"/>
<dbReference type="InterPro" id="IPR008651">
    <property type="entry name" value="Uncharacterised_HicB"/>
</dbReference>
<accession>A0A7D5S9E0</accession>
<dbReference type="InterPro" id="IPR010985">
    <property type="entry name" value="Ribbon_hlx_hlx"/>
</dbReference>
<dbReference type="GO" id="GO:0006355">
    <property type="term" value="P:regulation of DNA-templated transcription"/>
    <property type="evidence" value="ECO:0007669"/>
    <property type="project" value="InterPro"/>
</dbReference>
<reference evidence="1 2" key="1">
    <citation type="journal article" date="2019" name="Microbiome">
        <title>Annotated bacterial chromosomes from frame-shift-corrected long-read metagenomic data.</title>
        <authorList>
            <person name="Arumugam K."/>
            <person name="Bagci C."/>
            <person name="Bessarab I."/>
            <person name="Beier S."/>
            <person name="Buchfink B."/>
            <person name="Gorska A."/>
            <person name="Qiu G."/>
            <person name="Huson D.H."/>
            <person name="Williams R.B.H."/>
        </authorList>
    </citation>
    <scope>NUCLEOTIDE SEQUENCE [LARGE SCALE GENOMIC DNA]</scope>
    <source>
        <strain evidence="1">SSA1</strain>
    </source>
</reference>
<dbReference type="EMBL" id="CP058708">
    <property type="protein sequence ID" value="QLH51076.1"/>
    <property type="molecule type" value="Genomic_DNA"/>
</dbReference>
<gene>
    <name evidence="1" type="ORF">HWD57_15700</name>
</gene>
<dbReference type="InterPro" id="IPR035069">
    <property type="entry name" value="TTHA1013/TTHA0281-like"/>
</dbReference>
<evidence type="ECO:0000313" key="2">
    <source>
        <dbReference type="Proteomes" id="UP000509684"/>
    </source>
</evidence>
<dbReference type="Pfam" id="PF05534">
    <property type="entry name" value="HicB"/>
    <property type="match status" value="1"/>
</dbReference>
<evidence type="ECO:0000313" key="1">
    <source>
        <dbReference type="EMBL" id="QLH51076.1"/>
    </source>
</evidence>
<name>A0A7D5S9E0_9PROT</name>
<dbReference type="Proteomes" id="UP000509684">
    <property type="component" value="Chromosome"/>
</dbReference>
<dbReference type="SUPFAM" id="SSF47598">
    <property type="entry name" value="Ribbon-helix-helix"/>
    <property type="match status" value="1"/>
</dbReference>
<organism evidence="1 2">
    <name type="scientific">Candidatus Accumulibacter cognatus</name>
    <dbReference type="NCBI Taxonomy" id="2954383"/>
    <lineage>
        <taxon>Bacteria</taxon>
        <taxon>Pseudomonadati</taxon>
        <taxon>Pseudomonadota</taxon>
        <taxon>Betaproteobacteria</taxon>
        <taxon>Candidatus Accumulibacter</taxon>
    </lineage>
</organism>